<dbReference type="EC" id="2.8.3.5" evidence="3"/>
<dbReference type="InterPro" id="IPR012791">
    <property type="entry name" value="3-oxoacid_CoA-transf_B"/>
</dbReference>
<dbReference type="SUPFAM" id="SSF100950">
    <property type="entry name" value="NagB/RpiA/CoA transferase-like"/>
    <property type="match status" value="2"/>
</dbReference>
<protein>
    <recommendedName>
        <fullName evidence="3">Succinyl-CoA:3-ketoacid-coenzyme A transferase</fullName>
        <ecNumber evidence="3">2.8.3.5</ecNumber>
    </recommendedName>
</protein>
<gene>
    <name evidence="5" type="ORF">CCHLO57077_00017810</name>
</gene>
<dbReference type="PROSITE" id="PS01274">
    <property type="entry name" value="COA_TRANSF_2"/>
    <property type="match status" value="1"/>
</dbReference>
<evidence type="ECO:0000256" key="2">
    <source>
        <dbReference type="ARBA" id="ARBA00022679"/>
    </source>
</evidence>
<dbReference type="EMBL" id="CABFNP030000713">
    <property type="protein sequence ID" value="CAI6081987.1"/>
    <property type="molecule type" value="Genomic_DNA"/>
</dbReference>
<sequence length="526" mass="56900">MVRVAGQLVRRALGQAIGASRGFSTSTAFRRIDKICPSAAEAIRDVKKGPMLLVGGFGFSGVPSSLIDAIAQRQNITDLTIVSNNAGMPGVGLGKLLETKQINKMIASYIGENELLEKMYLTGALDLELIPQGTMVEKCAAGAAGVPAFYTPTAFGTIVQTGNLPVRHNSDGSVATMSQPRETREFNGKNYVLEPSIFGDVALVKVHKADRLGNCTFRKAQNNFNESMGKNARLTIVEADEIVEVGELQPEHIHLQSIYVDRVIKSTEPKQIEKLVLAKSADDIVKGGFRSRSNAWKFANHSYLEAASNPKREKIIKRAAKEFKDGMFVNLGIGIPLAAPALVPNGIEVILQSENGILGMGRYPQLGQEDPDLINPGKETVTLNPGASTFGSHESFGMIRSGKIDLTMLGALQVSMNGDMANFMLPGKVKGIGGAMDLVANPEKTKVVVTMEHLDRKGRPKIMRECTFPLTGTRCVSRIITDLAVFDCVREGLVLKELVPEVTVEELEKLTDAPFTVADDFKPYVA</sequence>
<dbReference type="GO" id="GO:0046952">
    <property type="term" value="P:ketone body catabolic process"/>
    <property type="evidence" value="ECO:0007669"/>
    <property type="project" value="InterPro"/>
</dbReference>
<dbReference type="InterPro" id="IPR014388">
    <property type="entry name" value="3-oxoacid_CoA-transferase"/>
</dbReference>
<dbReference type="AlphaFoldDB" id="A0AA35LWC9"/>
<comment type="catalytic activity">
    <reaction evidence="3">
        <text>a 3-oxo acid + succinyl-CoA = a 3-oxoacyl-CoA + succinate</text>
        <dbReference type="Rhea" id="RHEA:24564"/>
        <dbReference type="ChEBI" id="CHEBI:30031"/>
        <dbReference type="ChEBI" id="CHEBI:35973"/>
        <dbReference type="ChEBI" id="CHEBI:57292"/>
        <dbReference type="ChEBI" id="CHEBI:90726"/>
        <dbReference type="EC" id="2.8.3.5"/>
    </reaction>
</comment>
<dbReference type="PANTHER" id="PTHR13707:SF58">
    <property type="entry name" value="SUCCINYL-COA:3-KETOACID-COENZYME A TRANSFERASE"/>
    <property type="match status" value="1"/>
</dbReference>
<keyword evidence="6" id="KW-1185">Reference proteome</keyword>
<dbReference type="InterPro" id="IPR004165">
    <property type="entry name" value="CoA_trans_fam_I"/>
</dbReference>
<dbReference type="Pfam" id="PF01144">
    <property type="entry name" value="CoA_trans"/>
    <property type="match status" value="2"/>
</dbReference>
<evidence type="ECO:0000256" key="1">
    <source>
        <dbReference type="ARBA" id="ARBA00007154"/>
    </source>
</evidence>
<dbReference type="InterPro" id="IPR012792">
    <property type="entry name" value="3-oxoacid_CoA-transf_A"/>
</dbReference>
<dbReference type="PIRSF" id="PIRSF000858">
    <property type="entry name" value="SCOT-t"/>
    <property type="match status" value="1"/>
</dbReference>
<keyword evidence="3" id="KW-0496">Mitochondrion</keyword>
<dbReference type="Proteomes" id="UP001160390">
    <property type="component" value="Unassembled WGS sequence"/>
</dbReference>
<comment type="pathway">
    <text evidence="3">Ketone metabolism; succinyl-CoA degradation; acetoacetyl-CoA from succinyl-CoA: step 1/1.</text>
</comment>
<comment type="caution">
    <text evidence="5">The sequence shown here is derived from an EMBL/GenBank/DDBJ whole genome shotgun (WGS) entry which is preliminary data.</text>
</comment>
<dbReference type="NCBIfam" id="TIGR02429">
    <property type="entry name" value="pcaI_scoA_fam"/>
    <property type="match status" value="1"/>
</dbReference>
<name>A0AA35LWC9_9HYPO</name>
<dbReference type="InterPro" id="IPR004164">
    <property type="entry name" value="CoA_transf_AS"/>
</dbReference>
<comment type="function">
    <text evidence="3">Key enzyme for ketone body catabolism. Transfers the CoA moiety from succinate to acetoacetate. Formation of the enzyme-CoA intermediate proceeds via an unstable anhydride species formed between the carboxylate groups of the enzyme and substrate.</text>
</comment>
<evidence type="ECO:0000256" key="4">
    <source>
        <dbReference type="PIRSR" id="PIRSR000858-1"/>
    </source>
</evidence>
<accession>A0AA35LWC9</accession>
<dbReference type="NCBIfam" id="TIGR02428">
    <property type="entry name" value="pcaJ_scoB_fam"/>
    <property type="match status" value="1"/>
</dbReference>
<dbReference type="PANTHER" id="PTHR13707">
    <property type="entry name" value="KETOACID-COENZYME A TRANSFERASE"/>
    <property type="match status" value="1"/>
</dbReference>
<dbReference type="InterPro" id="IPR037171">
    <property type="entry name" value="NagB/RpiA_transferase-like"/>
</dbReference>
<organism evidence="5 6">
    <name type="scientific">Clonostachys chloroleuca</name>
    <dbReference type="NCBI Taxonomy" id="1926264"/>
    <lineage>
        <taxon>Eukaryota</taxon>
        <taxon>Fungi</taxon>
        <taxon>Dikarya</taxon>
        <taxon>Ascomycota</taxon>
        <taxon>Pezizomycotina</taxon>
        <taxon>Sordariomycetes</taxon>
        <taxon>Hypocreomycetidae</taxon>
        <taxon>Hypocreales</taxon>
        <taxon>Bionectriaceae</taxon>
        <taxon>Clonostachys</taxon>
    </lineage>
</organism>
<evidence type="ECO:0000256" key="3">
    <source>
        <dbReference type="PIRNR" id="PIRNR000858"/>
    </source>
</evidence>
<dbReference type="GO" id="GO:0008260">
    <property type="term" value="F:succinyl-CoA:3-oxo-acid CoA-transferase activity"/>
    <property type="evidence" value="ECO:0007669"/>
    <property type="project" value="UniProtKB-EC"/>
</dbReference>
<dbReference type="SMART" id="SM00882">
    <property type="entry name" value="CoA_trans"/>
    <property type="match status" value="2"/>
</dbReference>
<reference evidence="5" key="1">
    <citation type="submission" date="2023-01" db="EMBL/GenBank/DDBJ databases">
        <authorList>
            <person name="Piombo E."/>
        </authorList>
    </citation>
    <scope>NUCLEOTIDE SEQUENCE</scope>
</reference>
<feature type="active site" description="5-glutamyl coenzyme A thioester intermediate" evidence="4">
    <location>
        <position position="354"/>
    </location>
</feature>
<evidence type="ECO:0000313" key="6">
    <source>
        <dbReference type="Proteomes" id="UP001160390"/>
    </source>
</evidence>
<keyword evidence="2 3" id="KW-0808">Transferase</keyword>
<comment type="similarity">
    <text evidence="1 3">Belongs to the 3-oxoacid CoA-transferase family.</text>
</comment>
<dbReference type="Gene3D" id="3.40.1080.10">
    <property type="entry name" value="Glutaconate Coenzyme A-transferase"/>
    <property type="match status" value="2"/>
</dbReference>
<proteinExistence type="inferred from homology"/>
<evidence type="ECO:0000313" key="5">
    <source>
        <dbReference type="EMBL" id="CAI6081987.1"/>
    </source>
</evidence>